<keyword evidence="1" id="KW-0812">Transmembrane</keyword>
<reference evidence="3" key="1">
    <citation type="submission" date="2016-10" db="EMBL/GenBank/DDBJ databases">
        <authorList>
            <person name="Varghese N."/>
            <person name="Submissions S."/>
        </authorList>
    </citation>
    <scope>NUCLEOTIDE SEQUENCE [LARGE SCALE GENOMIC DNA]</scope>
    <source>
        <strain evidence="3">SP</strain>
    </source>
</reference>
<evidence type="ECO:0000313" key="3">
    <source>
        <dbReference type="Proteomes" id="UP000198935"/>
    </source>
</evidence>
<gene>
    <name evidence="2" type="ORF">SAMN05421736_10914</name>
</gene>
<evidence type="ECO:0000313" key="2">
    <source>
        <dbReference type="EMBL" id="SDZ28348.1"/>
    </source>
</evidence>
<accession>A0A1H3RSV1</accession>
<dbReference type="Proteomes" id="UP000198935">
    <property type="component" value="Unassembled WGS sequence"/>
</dbReference>
<organism evidence="2 3">
    <name type="scientific">Evansella caseinilytica</name>
    <dbReference type="NCBI Taxonomy" id="1503961"/>
    <lineage>
        <taxon>Bacteria</taxon>
        <taxon>Bacillati</taxon>
        <taxon>Bacillota</taxon>
        <taxon>Bacilli</taxon>
        <taxon>Bacillales</taxon>
        <taxon>Bacillaceae</taxon>
        <taxon>Evansella</taxon>
    </lineage>
</organism>
<name>A0A1H3RSV1_9BACI</name>
<feature type="transmembrane region" description="Helical" evidence="1">
    <location>
        <begin position="6"/>
        <end position="26"/>
    </location>
</feature>
<protein>
    <submittedName>
        <fullName evidence="2">Uncharacterized protein</fullName>
    </submittedName>
</protein>
<proteinExistence type="predicted"/>
<evidence type="ECO:0000256" key="1">
    <source>
        <dbReference type="SAM" id="Phobius"/>
    </source>
</evidence>
<keyword evidence="1" id="KW-1133">Transmembrane helix</keyword>
<keyword evidence="3" id="KW-1185">Reference proteome</keyword>
<dbReference type="AlphaFoldDB" id="A0A1H3RSV1"/>
<dbReference type="EMBL" id="FNPI01000009">
    <property type="protein sequence ID" value="SDZ28348.1"/>
    <property type="molecule type" value="Genomic_DNA"/>
</dbReference>
<sequence length="128" mass="14286">MKQWLTTGGIVIVCIGVWTALFLSIFDQGSTIKNAANEDMTEIDNKDTSILEEPEEAMDEAADLESEWIMDDVALVREPEGDMAEARHLYDVAESISVRGIWPGDFDDIAPDKLISVDILLKEIEDIK</sequence>
<keyword evidence="1" id="KW-0472">Membrane</keyword>